<dbReference type="InterPro" id="IPR006225">
    <property type="entry name" value="PsdUridine_synth_RluC/D"/>
</dbReference>
<protein>
    <recommendedName>
        <fullName evidence="8">Pseudouridine synthase</fullName>
        <ecNumber evidence="8">5.4.99.-</ecNumber>
    </recommendedName>
</protein>
<dbReference type="eggNOG" id="COG0564">
    <property type="taxonomic scope" value="Bacteria"/>
</dbReference>
<dbReference type="PANTHER" id="PTHR21600">
    <property type="entry name" value="MITOCHONDRIAL RNA PSEUDOURIDINE SYNTHASE"/>
    <property type="match status" value="1"/>
</dbReference>
<sequence>MSNQIHLEIEVPAECAGQRFDQAAADLIPDYSRARLQTWIKGGQLTVDGRSGKPKDKLFGGERLVLRAELEPQGEWLPQKMDLDIVYEDGAILVINKPAGLVVHPAAGNPDNTLLNGLLAHNAGQQNIPRAGIVHRLDKDTSGLMVVAKTLQAQTDLVDQLKERSVSRLYDAVVQGTLSGGGTVDAPMGRHRTHRLKMAVLPNAGMGGAKEAITHYRLQERFRSHMLVRCQLETGRTHQIRVHMAHIRHPLVGDPLYGGRGKLPQGATRELVETLQQFSRQALHAAELALIHPESGEPMHWQAPMPEDMLQLLTLLRADRKDSGPGSV</sequence>
<evidence type="ECO:0000256" key="6">
    <source>
        <dbReference type="PIRSR" id="PIRSR606225-1"/>
    </source>
</evidence>
<keyword evidence="2 7" id="KW-0694">RNA-binding</keyword>
<name>A0A1Q2M828_9GAMM</name>
<dbReference type="InterPro" id="IPR036986">
    <property type="entry name" value="S4_RNA-bd_sf"/>
</dbReference>
<dbReference type="STRING" id="260552.Mag101_14415"/>
<feature type="domain" description="Pseudouridine synthase RsuA/RluA-like" evidence="9">
    <location>
        <begin position="92"/>
        <end position="246"/>
    </location>
</feature>
<dbReference type="NCBIfam" id="NF008385">
    <property type="entry name" value="PRK11180.1"/>
    <property type="match status" value="1"/>
</dbReference>
<dbReference type="PROSITE" id="PS50889">
    <property type="entry name" value="S4"/>
    <property type="match status" value="1"/>
</dbReference>
<comment type="catalytic activity">
    <reaction evidence="8">
        <text>a uridine in RNA = a pseudouridine in RNA</text>
        <dbReference type="Rhea" id="RHEA:48348"/>
        <dbReference type="Rhea" id="RHEA-COMP:12068"/>
        <dbReference type="Rhea" id="RHEA-COMP:12069"/>
        <dbReference type="ChEBI" id="CHEBI:65314"/>
        <dbReference type="ChEBI" id="CHEBI:65315"/>
    </reaction>
</comment>
<evidence type="ECO:0000313" key="10">
    <source>
        <dbReference type="EMBL" id="AQQ68688.1"/>
    </source>
</evidence>
<evidence type="ECO:0000256" key="5">
    <source>
        <dbReference type="ARBA" id="ARBA00056072"/>
    </source>
</evidence>
<reference evidence="10" key="1">
    <citation type="submission" date="2017-02" db="EMBL/GenBank/DDBJ databases">
        <title>Genome of Microbulbifer agarilyticus GP101.</title>
        <authorList>
            <person name="Jung J."/>
            <person name="Bae S.S."/>
            <person name="Baek K."/>
        </authorList>
    </citation>
    <scope>NUCLEOTIDE SEQUENCE [LARGE SCALE GENOMIC DNA]</scope>
    <source>
        <strain evidence="10">GP101</strain>
    </source>
</reference>
<dbReference type="GO" id="GO:0160140">
    <property type="term" value="F:23S rRNA pseudouridine(1911/1915/1917) synthase activity"/>
    <property type="evidence" value="ECO:0007669"/>
    <property type="project" value="UniProtKB-EC"/>
</dbReference>
<evidence type="ECO:0000256" key="8">
    <source>
        <dbReference type="RuleBase" id="RU362028"/>
    </source>
</evidence>
<organism evidence="10 11">
    <name type="scientific">Microbulbifer agarilyticus</name>
    <dbReference type="NCBI Taxonomy" id="260552"/>
    <lineage>
        <taxon>Bacteria</taxon>
        <taxon>Pseudomonadati</taxon>
        <taxon>Pseudomonadota</taxon>
        <taxon>Gammaproteobacteria</taxon>
        <taxon>Cellvibrionales</taxon>
        <taxon>Microbulbiferaceae</taxon>
        <taxon>Microbulbifer</taxon>
    </lineage>
</organism>
<proteinExistence type="inferred from homology"/>
<dbReference type="RefSeq" id="WP_077406469.1">
    <property type="nucleotide sequence ID" value="NZ_CP019650.1"/>
</dbReference>
<evidence type="ECO:0000256" key="2">
    <source>
        <dbReference type="ARBA" id="ARBA00022884"/>
    </source>
</evidence>
<dbReference type="NCBIfam" id="TIGR00005">
    <property type="entry name" value="rluA_subfam"/>
    <property type="match status" value="1"/>
</dbReference>
<dbReference type="Proteomes" id="UP000188219">
    <property type="component" value="Chromosome"/>
</dbReference>
<comment type="catalytic activity">
    <reaction evidence="4">
        <text>uridine(1911/1915/1917) in 23S rRNA = pseudouridine(1911/1915/1917) in 23S rRNA</text>
        <dbReference type="Rhea" id="RHEA:42524"/>
        <dbReference type="Rhea" id="RHEA-COMP:10097"/>
        <dbReference type="Rhea" id="RHEA-COMP:10098"/>
        <dbReference type="ChEBI" id="CHEBI:65314"/>
        <dbReference type="ChEBI" id="CHEBI:65315"/>
        <dbReference type="EC" id="5.4.99.23"/>
    </reaction>
</comment>
<dbReference type="EMBL" id="CP019650">
    <property type="protein sequence ID" value="AQQ68688.1"/>
    <property type="molecule type" value="Genomic_DNA"/>
</dbReference>
<dbReference type="SUPFAM" id="SSF55120">
    <property type="entry name" value="Pseudouridine synthase"/>
    <property type="match status" value="1"/>
</dbReference>
<dbReference type="PROSITE" id="PS01129">
    <property type="entry name" value="PSI_RLU"/>
    <property type="match status" value="1"/>
</dbReference>
<dbReference type="AlphaFoldDB" id="A0A1Q2M828"/>
<dbReference type="Pfam" id="PF00849">
    <property type="entry name" value="PseudoU_synth_2"/>
    <property type="match status" value="1"/>
</dbReference>
<dbReference type="InterPro" id="IPR020103">
    <property type="entry name" value="PsdUridine_synth_cat_dom_sf"/>
</dbReference>
<comment type="function">
    <text evidence="5">Responsible for synthesis of pseudouridine from uracil at positions 1911, 1915 and 1917 in 23S ribosomal RNA.</text>
</comment>
<dbReference type="Gene3D" id="3.30.2350.10">
    <property type="entry name" value="Pseudouridine synthase"/>
    <property type="match status" value="1"/>
</dbReference>
<gene>
    <name evidence="10" type="ORF">Mag101_14415</name>
</gene>
<dbReference type="InterPro" id="IPR050188">
    <property type="entry name" value="RluA_PseudoU_synthase"/>
</dbReference>
<dbReference type="FunFam" id="3.30.2350.10:FF:000006">
    <property type="entry name" value="Pseudouridine synthase"/>
    <property type="match status" value="1"/>
</dbReference>
<dbReference type="CDD" id="cd00165">
    <property type="entry name" value="S4"/>
    <property type="match status" value="1"/>
</dbReference>
<comment type="similarity">
    <text evidence="1 8">Belongs to the pseudouridine synthase RluA family.</text>
</comment>
<dbReference type="OrthoDB" id="9807829at2"/>
<dbReference type="GO" id="GO:0003723">
    <property type="term" value="F:RNA binding"/>
    <property type="evidence" value="ECO:0007669"/>
    <property type="project" value="UniProtKB-KW"/>
</dbReference>
<dbReference type="KEGG" id="maga:Mag101_14415"/>
<keyword evidence="11" id="KW-1185">Reference proteome</keyword>
<dbReference type="Gene3D" id="3.10.290.10">
    <property type="entry name" value="RNA-binding S4 domain"/>
    <property type="match status" value="1"/>
</dbReference>
<dbReference type="InterPro" id="IPR006145">
    <property type="entry name" value="PsdUridine_synth_RsuA/RluA"/>
</dbReference>
<dbReference type="GO" id="GO:0000455">
    <property type="term" value="P:enzyme-directed rRNA pseudouridine synthesis"/>
    <property type="evidence" value="ECO:0007669"/>
    <property type="project" value="TreeGrafter"/>
</dbReference>
<evidence type="ECO:0000256" key="1">
    <source>
        <dbReference type="ARBA" id="ARBA00010876"/>
    </source>
</evidence>
<dbReference type="InterPro" id="IPR006224">
    <property type="entry name" value="PsdUridine_synth_RluA-like_CS"/>
</dbReference>
<feature type="active site" evidence="6">
    <location>
        <position position="138"/>
    </location>
</feature>
<evidence type="ECO:0000259" key="9">
    <source>
        <dbReference type="Pfam" id="PF00849"/>
    </source>
</evidence>
<evidence type="ECO:0000313" key="11">
    <source>
        <dbReference type="Proteomes" id="UP000188219"/>
    </source>
</evidence>
<dbReference type="CDD" id="cd02869">
    <property type="entry name" value="PseudoU_synth_RluA_like"/>
    <property type="match status" value="1"/>
</dbReference>
<keyword evidence="3 8" id="KW-0413">Isomerase</keyword>
<evidence type="ECO:0000256" key="4">
    <source>
        <dbReference type="ARBA" id="ARBA00036882"/>
    </source>
</evidence>
<dbReference type="PANTHER" id="PTHR21600:SF44">
    <property type="entry name" value="RIBOSOMAL LARGE SUBUNIT PSEUDOURIDINE SYNTHASE D"/>
    <property type="match status" value="1"/>
</dbReference>
<evidence type="ECO:0000256" key="3">
    <source>
        <dbReference type="ARBA" id="ARBA00023235"/>
    </source>
</evidence>
<evidence type="ECO:0000256" key="7">
    <source>
        <dbReference type="PROSITE-ProRule" id="PRU00182"/>
    </source>
</evidence>
<dbReference type="EC" id="5.4.99.-" evidence="8"/>
<accession>A0A1Q2M828</accession>